<evidence type="ECO:0000259" key="2">
    <source>
        <dbReference type="Pfam" id="PF01636"/>
    </source>
</evidence>
<evidence type="ECO:0000256" key="1">
    <source>
        <dbReference type="SAM" id="MobiDB-lite"/>
    </source>
</evidence>
<dbReference type="Proteomes" id="UP000002762">
    <property type="component" value="Unassembled WGS sequence"/>
</dbReference>
<dbReference type="GeneID" id="19883827"/>
<dbReference type="STRING" id="655819.J5K761"/>
<proteinExistence type="predicted"/>
<sequence>MALAASNRPSLVRAQDLSPDQEHQVEEWVAKERRSGALVGRKLLRWYIQRLTQMPDDNLEPGVVDNFLRRHPEIAKMFTPLPQPSPKKAQADKPLTGDNRLRGLAFLKEQRRQDARKALYGDSPPPPRQPAPYPEGEIIYHCHNRYVVRHGDLITKYTISRDGMGSGDHPNEALALRFVKEHTTIPVPDVISSDWDRITMSFVEGQTLQQAWPVLTQDERSAILRDLKEYITQLRAISGNHVGRLDGQGAVVPSILTRSGGPFATQGEFHHWLVRPSKRVNSQSMYWHQITMQLSNDCPIVFTHGDIAARNIMVRNGHIVALLDWEFAGWYPEYWEYVFSLRGLDNIEWETLGEHVPSLFSTRYDLEYILIQFILSLS</sequence>
<dbReference type="AlphaFoldDB" id="J5K761"/>
<keyword evidence="4" id="KW-1185">Reference proteome</keyword>
<feature type="domain" description="Aminoglycoside phosphotransferase" evidence="2">
    <location>
        <begin position="170"/>
        <end position="351"/>
    </location>
</feature>
<keyword evidence="3" id="KW-0808">Transferase</keyword>
<dbReference type="InParanoid" id="J5K761"/>
<name>J5K761_BEAB2</name>
<dbReference type="HOGENOM" id="CLU_021768_5_3_1"/>
<dbReference type="EMBL" id="JH725151">
    <property type="protein sequence ID" value="EJP69946.1"/>
    <property type="molecule type" value="Genomic_DNA"/>
</dbReference>
<dbReference type="InterPro" id="IPR051678">
    <property type="entry name" value="AGP_Transferase"/>
</dbReference>
<evidence type="ECO:0000313" key="4">
    <source>
        <dbReference type="Proteomes" id="UP000002762"/>
    </source>
</evidence>
<dbReference type="OrthoDB" id="4870707at2759"/>
<feature type="region of interest" description="Disordered" evidence="1">
    <location>
        <begin position="1"/>
        <end position="22"/>
    </location>
</feature>
<reference evidence="3 4" key="1">
    <citation type="journal article" date="2012" name="Sci. Rep.">
        <title>Genomic perspectives on the evolution of fungal entomopathogenicity in Beauveria bassiana.</title>
        <authorList>
            <person name="Xiao G."/>
            <person name="Ying S.H."/>
            <person name="Zheng P."/>
            <person name="Wang Z.L."/>
            <person name="Zhang S."/>
            <person name="Xie X.Q."/>
            <person name="Shang Y."/>
            <person name="St Leger R.J."/>
            <person name="Zhao G.P."/>
            <person name="Wang C."/>
            <person name="Feng M.G."/>
        </authorList>
    </citation>
    <scope>NUCLEOTIDE SEQUENCE [LARGE SCALE GENOMIC DNA]</scope>
    <source>
        <strain evidence="3 4">ARSEF 2860</strain>
    </source>
</reference>
<dbReference type="CDD" id="cd05120">
    <property type="entry name" value="APH_ChoK_like"/>
    <property type="match status" value="1"/>
</dbReference>
<gene>
    <name evidence="3" type="ORF">BBA_00815</name>
</gene>
<dbReference type="Gene3D" id="3.90.1200.10">
    <property type="match status" value="1"/>
</dbReference>
<evidence type="ECO:0000313" key="3">
    <source>
        <dbReference type="EMBL" id="EJP69946.1"/>
    </source>
</evidence>
<feature type="region of interest" description="Disordered" evidence="1">
    <location>
        <begin position="78"/>
        <end position="99"/>
    </location>
</feature>
<dbReference type="InterPro" id="IPR011009">
    <property type="entry name" value="Kinase-like_dom_sf"/>
</dbReference>
<dbReference type="PANTHER" id="PTHR21310:SF58">
    <property type="entry name" value="AMINOGLYCOSIDE PHOSPHOTRANSFERASE DOMAIN-CONTAINING PROTEIN"/>
    <property type="match status" value="1"/>
</dbReference>
<dbReference type="SUPFAM" id="SSF56112">
    <property type="entry name" value="Protein kinase-like (PK-like)"/>
    <property type="match status" value="1"/>
</dbReference>
<dbReference type="Pfam" id="PF01636">
    <property type="entry name" value="APH"/>
    <property type="match status" value="1"/>
</dbReference>
<dbReference type="InterPro" id="IPR002575">
    <property type="entry name" value="Aminoglycoside_PTrfase"/>
</dbReference>
<protein>
    <submittedName>
        <fullName evidence="3">Phosphotransferase enzyme family protein</fullName>
    </submittedName>
</protein>
<dbReference type="RefSeq" id="XP_008594134.1">
    <property type="nucleotide sequence ID" value="XM_008595912.1"/>
</dbReference>
<dbReference type="GO" id="GO:0016740">
    <property type="term" value="F:transferase activity"/>
    <property type="evidence" value="ECO:0007669"/>
    <property type="project" value="UniProtKB-KW"/>
</dbReference>
<organism evidence="3 4">
    <name type="scientific">Beauveria bassiana (strain ARSEF 2860)</name>
    <name type="common">White muscardine disease fungus</name>
    <name type="synonym">Tritirachium shiotae</name>
    <dbReference type="NCBI Taxonomy" id="655819"/>
    <lineage>
        <taxon>Eukaryota</taxon>
        <taxon>Fungi</taxon>
        <taxon>Dikarya</taxon>
        <taxon>Ascomycota</taxon>
        <taxon>Pezizomycotina</taxon>
        <taxon>Sordariomycetes</taxon>
        <taxon>Hypocreomycetidae</taxon>
        <taxon>Hypocreales</taxon>
        <taxon>Cordycipitaceae</taxon>
        <taxon>Beauveria</taxon>
    </lineage>
</organism>
<accession>J5K761</accession>
<dbReference type="PANTHER" id="PTHR21310">
    <property type="entry name" value="AMINOGLYCOSIDE PHOSPHOTRANSFERASE-RELATED-RELATED"/>
    <property type="match status" value="1"/>
</dbReference>